<keyword evidence="4" id="KW-0285">Flavoprotein</keyword>
<dbReference type="Proteomes" id="UP000327424">
    <property type="component" value="Chromosome"/>
</dbReference>
<dbReference type="InterPro" id="IPR025700">
    <property type="entry name" value="Lys/Orn_oxygenase"/>
</dbReference>
<dbReference type="AlphaFoldDB" id="A0A5J6WU06"/>
<proteinExistence type="inferred from homology"/>
<dbReference type="PANTHER" id="PTHR42802:SF1">
    <property type="entry name" value="L-ORNITHINE N(5)-MONOOXYGENASE"/>
    <property type="match status" value="1"/>
</dbReference>
<dbReference type="EMBL" id="CP044399">
    <property type="protein sequence ID" value="QFI40300.1"/>
    <property type="molecule type" value="Genomic_DNA"/>
</dbReference>
<dbReference type="InterPro" id="IPR036188">
    <property type="entry name" value="FAD/NAD-bd_sf"/>
</dbReference>
<evidence type="ECO:0000256" key="4">
    <source>
        <dbReference type="ARBA" id="ARBA00022630"/>
    </source>
</evidence>
<comment type="cofactor">
    <cofactor evidence="1">
        <name>FAD</name>
        <dbReference type="ChEBI" id="CHEBI:57692"/>
    </cofactor>
</comment>
<dbReference type="SUPFAM" id="SSF51905">
    <property type="entry name" value="FAD/NAD(P)-binding domain"/>
    <property type="match status" value="1"/>
</dbReference>
<evidence type="ECO:0000256" key="2">
    <source>
        <dbReference type="ARBA" id="ARBA00004924"/>
    </source>
</evidence>
<comment type="similarity">
    <text evidence="3">Belongs to the lysine N(6)-hydroxylase/L-ornithine N(5)-oxygenase family.</text>
</comment>
<dbReference type="KEGG" id="mmaa:FR932_14170"/>
<accession>A0A5J6WU06</accession>
<protein>
    <submittedName>
        <fullName evidence="8">SidA/IucD/PvdA family monooxygenase</fullName>
    </submittedName>
</protein>
<comment type="pathway">
    <text evidence="2">Siderophore biosynthesis.</text>
</comment>
<name>A0A5J6WU06_MORMI</name>
<evidence type="ECO:0000256" key="7">
    <source>
        <dbReference type="ARBA" id="ARBA00023002"/>
    </source>
</evidence>
<sequence length="471" mass="52999">MEKLTDIIGIGVGPFNLSIAALLEQTPSLTSCFLEHKKSFIWHEGLMLPNTYMQTSYLKDLVTAVAPESPYSFIAYLVRNKKFYRFLNTEQKTITRAEFSDYLSWVSKQLNNVNFSQTVEDIDFIGDRFVITTNQGLYQAKHICLGTGKTPYIPAEVKPYLGDNCFHASEIGLRNIDLTGKRVVLVGGGQTGADVFLNALRGNWGQPAQLDWLSRRANFQALDEAAFSNEYFMPRYVEQFYHLNEEVKQQEIRAQKLTSDGITSEALLAIYQELYAKFEVQKQRKWVRLLPHRTVSSMANTADGFNLIADNNLTEKAESYAATVVILATGFESKIPDCIKGLTPMLDLSADGSLQLEPNFKVKWFGSQDNHIYAVNAGLDSHGIADPQLSLMAWRSAKIINDLLPEPAFDLAENEHVIRWTNEDVDAQSGAVNSLRDNSLRDDILRDDSLKKDSSENDDKAEIKQQVLSVV</sequence>
<evidence type="ECO:0000256" key="5">
    <source>
        <dbReference type="ARBA" id="ARBA00022827"/>
    </source>
</evidence>
<evidence type="ECO:0000313" key="9">
    <source>
        <dbReference type="Proteomes" id="UP000327424"/>
    </source>
</evidence>
<evidence type="ECO:0000313" key="8">
    <source>
        <dbReference type="EMBL" id="QFI40300.1"/>
    </source>
</evidence>
<dbReference type="Pfam" id="PF13434">
    <property type="entry name" value="Lys_Orn_oxgnase"/>
    <property type="match status" value="1"/>
</dbReference>
<dbReference type="Gene3D" id="3.50.50.60">
    <property type="entry name" value="FAD/NAD(P)-binding domain"/>
    <property type="match status" value="1"/>
</dbReference>
<gene>
    <name evidence="8" type="ORF">FR932_14170</name>
</gene>
<dbReference type="PANTHER" id="PTHR42802">
    <property type="entry name" value="MONOOXYGENASE"/>
    <property type="match status" value="1"/>
</dbReference>
<dbReference type="OrthoDB" id="7527071at2"/>
<evidence type="ECO:0000256" key="1">
    <source>
        <dbReference type="ARBA" id="ARBA00001974"/>
    </source>
</evidence>
<keyword evidence="9" id="KW-1185">Reference proteome</keyword>
<reference evidence="8 9" key="1">
    <citation type="submission" date="2019-09" db="EMBL/GenBank/DDBJ databases">
        <title>Hybrid Assembly of the complete Genome of the Deep-Sea Bacterium Moritella marina from long Nanopore and Illumina reads.</title>
        <authorList>
            <person name="Magin S."/>
            <person name="Georgoulis A."/>
            <person name="Papadimitriou K."/>
            <person name="Iliakis G."/>
            <person name="Vorgias C.E."/>
        </authorList>
    </citation>
    <scope>NUCLEOTIDE SEQUENCE [LARGE SCALE GENOMIC DNA]</scope>
    <source>
        <strain evidence="8 9">MP-1</strain>
    </source>
</reference>
<dbReference type="GO" id="GO:0004497">
    <property type="term" value="F:monooxygenase activity"/>
    <property type="evidence" value="ECO:0007669"/>
    <property type="project" value="UniProtKB-KW"/>
</dbReference>
<organism evidence="8 9">
    <name type="scientific">Moritella marina ATCC 15381</name>
    <dbReference type="NCBI Taxonomy" id="1202962"/>
    <lineage>
        <taxon>Bacteria</taxon>
        <taxon>Pseudomonadati</taxon>
        <taxon>Pseudomonadota</taxon>
        <taxon>Gammaproteobacteria</taxon>
        <taxon>Alteromonadales</taxon>
        <taxon>Moritellaceae</taxon>
        <taxon>Moritella</taxon>
    </lineage>
</organism>
<evidence type="ECO:0000256" key="3">
    <source>
        <dbReference type="ARBA" id="ARBA00007588"/>
    </source>
</evidence>
<keyword evidence="5" id="KW-0274">FAD</keyword>
<keyword evidence="6" id="KW-0521">NADP</keyword>
<evidence type="ECO:0000256" key="6">
    <source>
        <dbReference type="ARBA" id="ARBA00022857"/>
    </source>
</evidence>
<keyword evidence="8" id="KW-0503">Monooxygenase</keyword>
<keyword evidence="7" id="KW-0560">Oxidoreductase</keyword>